<evidence type="ECO:0000313" key="4">
    <source>
        <dbReference type="EMBL" id="KRO03504.1"/>
    </source>
</evidence>
<feature type="active site" description="Charge relay system" evidence="2">
    <location>
        <position position="194"/>
    </location>
</feature>
<dbReference type="PATRIC" id="fig|616990.3.peg.99"/>
<gene>
    <name evidence="4" type="ORF">IV54_GL000092</name>
</gene>
<evidence type="ECO:0000259" key="3">
    <source>
        <dbReference type="Pfam" id="PF12146"/>
    </source>
</evidence>
<dbReference type="SUPFAM" id="SSF53474">
    <property type="entry name" value="alpha/beta-Hydrolases"/>
    <property type="match status" value="1"/>
</dbReference>
<dbReference type="InterPro" id="IPR029058">
    <property type="entry name" value="AB_hydrolase_fold"/>
</dbReference>
<protein>
    <submittedName>
        <fullName evidence="4">Esterase lipase</fullName>
    </submittedName>
</protein>
<feature type="domain" description="Serine aminopeptidase S33" evidence="3">
    <location>
        <begin position="16"/>
        <end position="227"/>
    </location>
</feature>
<dbReference type="Proteomes" id="UP000051906">
    <property type="component" value="Unassembled WGS sequence"/>
</dbReference>
<dbReference type="OrthoDB" id="9800213at2"/>
<dbReference type="Pfam" id="PF12146">
    <property type="entry name" value="Hydrolase_4"/>
    <property type="match status" value="1"/>
</dbReference>
<feature type="active site" description="Nucleophile" evidence="2">
    <location>
        <position position="94"/>
    </location>
</feature>
<reference evidence="4 5" key="1">
    <citation type="journal article" date="2015" name="Genome Announc.">
        <title>Expanding the biotechnology potential of lactobacilli through comparative genomics of 213 strains and associated genera.</title>
        <authorList>
            <person name="Sun Z."/>
            <person name="Harris H.M."/>
            <person name="McCann A."/>
            <person name="Guo C."/>
            <person name="Argimon S."/>
            <person name="Zhang W."/>
            <person name="Yang X."/>
            <person name="Jeffery I.B."/>
            <person name="Cooney J.C."/>
            <person name="Kagawa T.F."/>
            <person name="Liu W."/>
            <person name="Song Y."/>
            <person name="Salvetti E."/>
            <person name="Wrobel A."/>
            <person name="Rasinkangas P."/>
            <person name="Parkhill J."/>
            <person name="Rea M.C."/>
            <person name="O'Sullivan O."/>
            <person name="Ritari J."/>
            <person name="Douillard F.P."/>
            <person name="Paul Ross R."/>
            <person name="Yang R."/>
            <person name="Briner A.E."/>
            <person name="Felis G.E."/>
            <person name="de Vos W.M."/>
            <person name="Barrangou R."/>
            <person name="Klaenhammer T.R."/>
            <person name="Caufield P.W."/>
            <person name="Cui Y."/>
            <person name="Zhang H."/>
            <person name="O'Toole P.W."/>
        </authorList>
    </citation>
    <scope>NUCLEOTIDE SEQUENCE [LARGE SCALE GENOMIC DNA]</scope>
    <source>
        <strain evidence="4 5">DSM 22467</strain>
    </source>
</reference>
<dbReference type="PIRSF" id="PIRSF017388">
    <property type="entry name" value="Esterase_lipase"/>
    <property type="match status" value="1"/>
</dbReference>
<evidence type="ECO:0000256" key="1">
    <source>
        <dbReference type="ARBA" id="ARBA00022801"/>
    </source>
</evidence>
<dbReference type="PANTHER" id="PTHR22946:SF9">
    <property type="entry name" value="POLYKETIDE TRANSFERASE AF380"/>
    <property type="match status" value="1"/>
</dbReference>
<name>A0A0R2LV42_9LACO</name>
<proteinExistence type="predicted"/>
<evidence type="ECO:0000313" key="5">
    <source>
        <dbReference type="Proteomes" id="UP000051906"/>
    </source>
</evidence>
<comment type="caution">
    <text evidence="4">The sequence shown here is derived from an EMBL/GenBank/DDBJ whole genome shotgun (WGS) entry which is preliminary data.</text>
</comment>
<dbReference type="EMBL" id="JQCA01000074">
    <property type="protein sequence ID" value="KRO03504.1"/>
    <property type="molecule type" value="Genomic_DNA"/>
</dbReference>
<dbReference type="RefSeq" id="WP_057878696.1">
    <property type="nucleotide sequence ID" value="NZ_JQCA01000074.1"/>
</dbReference>
<dbReference type="PANTHER" id="PTHR22946">
    <property type="entry name" value="DIENELACTONE HYDROLASE DOMAIN-CONTAINING PROTEIN-RELATED"/>
    <property type="match status" value="1"/>
</dbReference>
<dbReference type="InterPro" id="IPR050261">
    <property type="entry name" value="FrsA_esterase"/>
</dbReference>
<evidence type="ECO:0000256" key="2">
    <source>
        <dbReference type="PIRSR" id="PIRSR017388-1"/>
    </source>
</evidence>
<keyword evidence="1" id="KW-0378">Hydrolase</keyword>
<dbReference type="Gene3D" id="3.40.50.1820">
    <property type="entry name" value="alpha/beta hydrolase"/>
    <property type="match status" value="1"/>
</dbReference>
<accession>A0A0R2LV42</accession>
<dbReference type="InterPro" id="IPR022742">
    <property type="entry name" value="Hydrolase_4"/>
</dbReference>
<dbReference type="AlphaFoldDB" id="A0A0R2LV42"/>
<keyword evidence="5" id="KW-1185">Reference proteome</keyword>
<dbReference type="GO" id="GO:0052689">
    <property type="term" value="F:carboxylic ester hydrolase activity"/>
    <property type="evidence" value="ECO:0007669"/>
    <property type="project" value="InterPro"/>
</dbReference>
<organism evidence="4 5">
    <name type="scientific">Levilactobacillus paucivorans</name>
    <dbReference type="NCBI Taxonomy" id="616990"/>
    <lineage>
        <taxon>Bacteria</taxon>
        <taxon>Bacillati</taxon>
        <taxon>Bacillota</taxon>
        <taxon>Bacilli</taxon>
        <taxon>Lactobacillales</taxon>
        <taxon>Lactobacillaceae</taxon>
        <taxon>Levilactobacillus</taxon>
    </lineage>
</organism>
<sequence>MIRKPVPLFFEGGPQAVILLHAYSGSSNDMRLLARYLQGQNYTVLAPIFTGHATGDPADILREGSPQQWWQDTQDAIAFLRQRGYRRIAIFGLSLGGLFATRALREDPTLVGGGTFASPVIFRGTTHVPEVFVRMAQTVYRRENLSDEEFKAKMVWIQDHLPAQLMAIQAFADTTATHLTRIKQPIFIAQGTADEMIDPRSGQWLAAAFPATQIDFHEYVGASHVLTVNSAHHALETDLQTFLHTIF</sequence>
<feature type="active site" description="Charge relay system" evidence="2">
    <location>
        <position position="224"/>
    </location>
</feature>
<dbReference type="InterPro" id="IPR012354">
    <property type="entry name" value="Esterase_lipase"/>
</dbReference>
<dbReference type="STRING" id="616990.IV54_GL000092"/>